<keyword evidence="2" id="KW-0812">Transmembrane</keyword>
<gene>
    <name evidence="5" type="ORF">RS130_11915</name>
</gene>
<dbReference type="PANTHER" id="PTHR36985:SF1">
    <property type="entry name" value="TRANSLOCATION AND ASSEMBLY MODULE SUBUNIT TAMB"/>
    <property type="match status" value="1"/>
</dbReference>
<comment type="caution">
    <text evidence="5">The sequence shown here is derived from an EMBL/GenBank/DDBJ whole genome shotgun (WGS) entry which is preliminary data.</text>
</comment>
<keyword evidence="6" id="KW-1185">Reference proteome</keyword>
<comment type="subcellular location">
    <subcellularLocation>
        <location evidence="1">Membrane</location>
        <topology evidence="1">Single-pass membrane protein</topology>
    </subcellularLocation>
</comment>
<keyword evidence="3" id="KW-1133">Transmembrane helix</keyword>
<dbReference type="Proteomes" id="UP001247805">
    <property type="component" value="Unassembled WGS sequence"/>
</dbReference>
<evidence type="ECO:0000256" key="3">
    <source>
        <dbReference type="ARBA" id="ARBA00022989"/>
    </source>
</evidence>
<evidence type="ECO:0000256" key="1">
    <source>
        <dbReference type="ARBA" id="ARBA00004167"/>
    </source>
</evidence>
<name>A0ABU3SX11_9ALTE</name>
<keyword evidence="4" id="KW-0472">Membrane</keyword>
<organism evidence="5 6">
    <name type="scientific">Paraglaciecola aquimarina</name>
    <dbReference type="NCBI Taxonomy" id="1235557"/>
    <lineage>
        <taxon>Bacteria</taxon>
        <taxon>Pseudomonadati</taxon>
        <taxon>Pseudomonadota</taxon>
        <taxon>Gammaproteobacteria</taxon>
        <taxon>Alteromonadales</taxon>
        <taxon>Alteromonadaceae</taxon>
        <taxon>Paraglaciecola</taxon>
    </lineage>
</organism>
<evidence type="ECO:0000256" key="2">
    <source>
        <dbReference type="ARBA" id="ARBA00022692"/>
    </source>
</evidence>
<dbReference type="EMBL" id="JAWDIO010000002">
    <property type="protein sequence ID" value="MDU0354546.1"/>
    <property type="molecule type" value="Genomic_DNA"/>
</dbReference>
<evidence type="ECO:0000256" key="4">
    <source>
        <dbReference type="ARBA" id="ARBA00023136"/>
    </source>
</evidence>
<sequence>MTIILMLFVLLVTPWGMQLAVSVADSSVDGLDVDYSSGGLLSELHLSDVRWEQAGTQATIKDLKLDLRLSCLFVAEVCIDAISTGRIDAKIVPAKEVVDSDSTPLDLVTMPMPISLNRIAIGPLAVSVEDQLDLSWQSLNAKLNFYQILVVEQFSIQNLQLTTYAAQATPPTQTQPQTKSKPFDFASIKYHPIQAMPITLPIHFQIKQFTLPDVQLNLAEQTPIKIDSVQLKASAGAKQIQLSKLLVEHAKGKVEVAGKLGLAGNLEHQLSFNAQGELNAFGEPLVKDALAAKQVTQVKLTSKGNIQNMTTDLNVIGLFEFSAHLQAQPAKETLPMDLKVTWQDLAWPLGAQDTPDFTSAKGNIELSGDLAKLNLAINALLSG</sequence>
<evidence type="ECO:0008006" key="7">
    <source>
        <dbReference type="Google" id="ProtNLM"/>
    </source>
</evidence>
<dbReference type="PANTHER" id="PTHR36985">
    <property type="entry name" value="TRANSLOCATION AND ASSEMBLY MODULE SUBUNIT TAMB"/>
    <property type="match status" value="1"/>
</dbReference>
<dbReference type="RefSeq" id="WP_316026138.1">
    <property type="nucleotide sequence ID" value="NZ_JAWDIO010000002.1"/>
</dbReference>
<protein>
    <recommendedName>
        <fullName evidence="7">Dicarboxylate transport domain-containing protein</fullName>
    </recommendedName>
</protein>
<evidence type="ECO:0000313" key="6">
    <source>
        <dbReference type="Proteomes" id="UP001247805"/>
    </source>
</evidence>
<reference evidence="5 6" key="1">
    <citation type="submission" date="2023-10" db="EMBL/GenBank/DDBJ databases">
        <title>Glaciecola aquimarina strain GGW-M5 nov., isolated from a coastal seawater.</title>
        <authorList>
            <person name="Bayburt H."/>
            <person name="Kim J.M."/>
            <person name="Choi B.J."/>
            <person name="Jeon C.O."/>
        </authorList>
    </citation>
    <scope>NUCLEOTIDE SEQUENCE [LARGE SCALE GENOMIC DNA]</scope>
    <source>
        <strain evidence="5 6">KCTC 32108</strain>
    </source>
</reference>
<proteinExistence type="predicted"/>
<accession>A0ABU3SX11</accession>
<evidence type="ECO:0000313" key="5">
    <source>
        <dbReference type="EMBL" id="MDU0354546.1"/>
    </source>
</evidence>